<sequence length="51" mass="5360">MADAMPTFRLKVLLKQLASLQGARSGSSGLRSQRRPGTGVVGGFGRRGLNC</sequence>
<feature type="region of interest" description="Disordered" evidence="1">
    <location>
        <begin position="23"/>
        <end position="51"/>
    </location>
</feature>
<dbReference type="EMBL" id="JH000220">
    <property type="protein sequence ID" value="EGV98060.1"/>
    <property type="molecule type" value="Genomic_DNA"/>
</dbReference>
<reference evidence="3" key="1">
    <citation type="journal article" date="2011" name="Nat. Biotechnol.">
        <title>The genomic sequence of the Chinese hamster ovary (CHO)-K1 cell line.</title>
        <authorList>
            <person name="Xu X."/>
            <person name="Nagarajan H."/>
            <person name="Lewis N.E."/>
            <person name="Pan S."/>
            <person name="Cai Z."/>
            <person name="Liu X."/>
            <person name="Chen W."/>
            <person name="Xie M."/>
            <person name="Wang W."/>
            <person name="Hammond S."/>
            <person name="Andersen M.R."/>
            <person name="Neff N."/>
            <person name="Passarelli B."/>
            <person name="Koh W."/>
            <person name="Fan H.C."/>
            <person name="Wang J."/>
            <person name="Gui Y."/>
            <person name="Lee K.H."/>
            <person name="Betenbaugh M.J."/>
            <person name="Quake S.R."/>
            <person name="Famili I."/>
            <person name="Palsson B.O."/>
            <person name="Wang J."/>
        </authorList>
    </citation>
    <scope>NUCLEOTIDE SEQUENCE [LARGE SCALE GENOMIC DNA]</scope>
    <source>
        <strain evidence="3">CHO K1 cell line</strain>
    </source>
</reference>
<feature type="compositionally biased region" description="Low complexity" evidence="1">
    <location>
        <begin position="23"/>
        <end position="38"/>
    </location>
</feature>
<name>G3H8X1_CRIGR</name>
<organism evidence="2 3">
    <name type="scientific">Cricetulus griseus</name>
    <name type="common">Chinese hamster</name>
    <name type="synonym">Cricetulus barabensis griseus</name>
    <dbReference type="NCBI Taxonomy" id="10029"/>
    <lineage>
        <taxon>Eukaryota</taxon>
        <taxon>Metazoa</taxon>
        <taxon>Chordata</taxon>
        <taxon>Craniata</taxon>
        <taxon>Vertebrata</taxon>
        <taxon>Euteleostomi</taxon>
        <taxon>Mammalia</taxon>
        <taxon>Eutheria</taxon>
        <taxon>Euarchontoglires</taxon>
        <taxon>Glires</taxon>
        <taxon>Rodentia</taxon>
        <taxon>Myomorpha</taxon>
        <taxon>Muroidea</taxon>
        <taxon>Cricetidae</taxon>
        <taxon>Cricetinae</taxon>
        <taxon>Cricetulus</taxon>
    </lineage>
</organism>
<evidence type="ECO:0000313" key="3">
    <source>
        <dbReference type="Proteomes" id="UP000001075"/>
    </source>
</evidence>
<dbReference type="AlphaFoldDB" id="G3H8X1"/>
<evidence type="ECO:0000256" key="1">
    <source>
        <dbReference type="SAM" id="MobiDB-lite"/>
    </source>
</evidence>
<dbReference type="InParanoid" id="G3H8X1"/>
<feature type="compositionally biased region" description="Gly residues" evidence="1">
    <location>
        <begin position="39"/>
        <end position="51"/>
    </location>
</feature>
<evidence type="ECO:0000313" key="2">
    <source>
        <dbReference type="EMBL" id="EGV98060.1"/>
    </source>
</evidence>
<proteinExistence type="predicted"/>
<protein>
    <submittedName>
        <fullName evidence="2">Uncharacterized protein</fullName>
    </submittedName>
</protein>
<accession>G3H8X1</accession>
<gene>
    <name evidence="2" type="ORF">I79_006858</name>
</gene>
<dbReference type="Proteomes" id="UP000001075">
    <property type="component" value="Unassembled WGS sequence"/>
</dbReference>